<proteinExistence type="predicted"/>
<protein>
    <submittedName>
        <fullName evidence="2">Bacteriocin resistance protein peptidase C39</fullName>
    </submittedName>
</protein>
<name>A0A3B0ZC05_9ZZZZ</name>
<dbReference type="GO" id="GO:0016020">
    <property type="term" value="C:membrane"/>
    <property type="evidence" value="ECO:0007669"/>
    <property type="project" value="InterPro"/>
</dbReference>
<gene>
    <name evidence="2" type="ORF">MNBD_GAMMA17-528</name>
</gene>
<sequence length="220" mass="24616">MEKNLLKKTHCSIAILFLCGMVNIGMASEASLFTATLQGQIPIKTWKDLRDEKIVKQDLDYSCGAASVATIMNGFYGLDVTEAELLDRMEADGTASFQDLAEVVQAYGLKGMGIALNFEQLHQLKVPAIAYLKYRDDDHFSVVRSVNPDGSISLGDPSWGNRRFTQQQFLEMWETRGDENLKGKVLLLLPDGIDVTTMDRSFFGLTETNTISEEMLILRY</sequence>
<dbReference type="InterPro" id="IPR005074">
    <property type="entry name" value="Peptidase_C39"/>
</dbReference>
<reference evidence="2" key="1">
    <citation type="submission" date="2018-06" db="EMBL/GenBank/DDBJ databases">
        <authorList>
            <person name="Zhirakovskaya E."/>
        </authorList>
    </citation>
    <scope>NUCLEOTIDE SEQUENCE</scope>
</reference>
<dbReference type="PROSITE" id="PS50990">
    <property type="entry name" value="PEPTIDASE_C39"/>
    <property type="match status" value="1"/>
</dbReference>
<dbReference type="Pfam" id="PF03412">
    <property type="entry name" value="Peptidase_C39"/>
    <property type="match status" value="1"/>
</dbReference>
<dbReference type="EMBL" id="UOFQ01000013">
    <property type="protein sequence ID" value="VAW85007.1"/>
    <property type="molecule type" value="Genomic_DNA"/>
</dbReference>
<evidence type="ECO:0000259" key="1">
    <source>
        <dbReference type="PROSITE" id="PS50990"/>
    </source>
</evidence>
<dbReference type="Gene3D" id="3.90.70.10">
    <property type="entry name" value="Cysteine proteinases"/>
    <property type="match status" value="1"/>
</dbReference>
<accession>A0A3B0ZC05</accession>
<organism evidence="2">
    <name type="scientific">hydrothermal vent metagenome</name>
    <dbReference type="NCBI Taxonomy" id="652676"/>
    <lineage>
        <taxon>unclassified sequences</taxon>
        <taxon>metagenomes</taxon>
        <taxon>ecological metagenomes</taxon>
    </lineage>
</organism>
<dbReference type="GO" id="GO:0008233">
    <property type="term" value="F:peptidase activity"/>
    <property type="evidence" value="ECO:0007669"/>
    <property type="project" value="InterPro"/>
</dbReference>
<evidence type="ECO:0000313" key="2">
    <source>
        <dbReference type="EMBL" id="VAW85007.1"/>
    </source>
</evidence>
<feature type="domain" description="Peptidase C39" evidence="1">
    <location>
        <begin position="57"/>
        <end position="180"/>
    </location>
</feature>
<dbReference type="GO" id="GO:0006508">
    <property type="term" value="P:proteolysis"/>
    <property type="evidence" value="ECO:0007669"/>
    <property type="project" value="InterPro"/>
</dbReference>
<dbReference type="GO" id="GO:0005524">
    <property type="term" value="F:ATP binding"/>
    <property type="evidence" value="ECO:0007669"/>
    <property type="project" value="InterPro"/>
</dbReference>
<dbReference type="AlphaFoldDB" id="A0A3B0ZC05"/>